<reference evidence="1 2" key="1">
    <citation type="submission" date="2017-02" db="EMBL/GenBank/DDBJ databases">
        <title>Complete genome sequences of Mycobacterium kansasii strains isolated from rhesus macaques.</title>
        <authorList>
            <person name="Panda A."/>
            <person name="Nagaraj S."/>
            <person name="Zhao X."/>
            <person name="Tettelin H."/>
            <person name="Detolla L.J."/>
        </authorList>
    </citation>
    <scope>NUCLEOTIDE SEQUENCE [LARGE SCALE GENOMIC DNA]</scope>
    <source>
        <strain evidence="1 2">11-3813</strain>
    </source>
</reference>
<sequence>MITIPAPGGTKKTIGIATALSVSLCGIRQSATSPIARSPPARAAIATCRDVQSDISRFISSSSR</sequence>
<protein>
    <submittedName>
        <fullName evidence="1">Uncharacterized protein</fullName>
    </submittedName>
</protein>
<dbReference type="EMBL" id="MVBM01000007">
    <property type="protein sequence ID" value="OOK68755.1"/>
    <property type="molecule type" value="Genomic_DNA"/>
</dbReference>
<evidence type="ECO:0000313" key="1">
    <source>
        <dbReference type="EMBL" id="OOK68755.1"/>
    </source>
</evidence>
<organism evidence="1 2">
    <name type="scientific">Mycobacterium kansasii</name>
    <dbReference type="NCBI Taxonomy" id="1768"/>
    <lineage>
        <taxon>Bacteria</taxon>
        <taxon>Bacillati</taxon>
        <taxon>Actinomycetota</taxon>
        <taxon>Actinomycetes</taxon>
        <taxon>Mycobacteriales</taxon>
        <taxon>Mycobacteriaceae</taxon>
        <taxon>Mycobacterium</taxon>
    </lineage>
</organism>
<proteinExistence type="predicted"/>
<evidence type="ECO:0000313" key="2">
    <source>
        <dbReference type="Proteomes" id="UP000189229"/>
    </source>
</evidence>
<comment type="caution">
    <text evidence="1">The sequence shown here is derived from an EMBL/GenBank/DDBJ whole genome shotgun (WGS) entry which is preliminary data.</text>
</comment>
<gene>
    <name evidence="1" type="ORF">BZL30_7039</name>
</gene>
<accession>A0A1V3WP70</accession>
<dbReference type="Proteomes" id="UP000189229">
    <property type="component" value="Unassembled WGS sequence"/>
</dbReference>
<name>A0A1V3WP70_MYCKA</name>
<dbReference type="AlphaFoldDB" id="A0A1V3WP70"/>